<evidence type="ECO:0000259" key="6">
    <source>
        <dbReference type="Pfam" id="PF00710"/>
    </source>
</evidence>
<evidence type="ECO:0000259" key="7">
    <source>
        <dbReference type="Pfam" id="PF17763"/>
    </source>
</evidence>
<dbReference type="InterPro" id="IPR040919">
    <property type="entry name" value="Asparaginase_C"/>
</dbReference>
<dbReference type="SMART" id="SM00870">
    <property type="entry name" value="Asparaginase"/>
    <property type="match status" value="1"/>
</dbReference>
<dbReference type="Gene3D" id="3.40.50.1170">
    <property type="entry name" value="L-asparaginase, N-terminal domain"/>
    <property type="match status" value="1"/>
</dbReference>
<dbReference type="NCBIfam" id="TIGR00519">
    <property type="entry name" value="asnASE_I"/>
    <property type="match status" value="1"/>
</dbReference>
<feature type="active site" evidence="4">
    <location>
        <position position="17"/>
    </location>
</feature>
<dbReference type="PROSITE" id="PS00144">
    <property type="entry name" value="ASN_GLN_ASE_1"/>
    <property type="match status" value="1"/>
</dbReference>
<dbReference type="PIRSF" id="PIRSF001220">
    <property type="entry name" value="L-ASNase_gatD"/>
    <property type="match status" value="1"/>
</dbReference>
<dbReference type="SFLD" id="SFLDS00057">
    <property type="entry name" value="Glutaminase/Asparaginase"/>
    <property type="match status" value="1"/>
</dbReference>
<protein>
    <recommendedName>
        <fullName evidence="2">asparaginase</fullName>
        <ecNumber evidence="2">3.5.1.1</ecNumber>
    </recommendedName>
</protein>
<dbReference type="InterPro" id="IPR027474">
    <property type="entry name" value="L-asparaginase_N"/>
</dbReference>
<keyword evidence="9" id="KW-1185">Reference proteome</keyword>
<dbReference type="PANTHER" id="PTHR11707:SF28">
    <property type="entry name" value="60 KDA LYSOPHOSPHOLIPASE"/>
    <property type="match status" value="1"/>
</dbReference>
<dbReference type="InterPro" id="IPR041725">
    <property type="entry name" value="L-asparaginase_I"/>
</dbReference>
<accession>A0ABV9TAP6</accession>
<evidence type="ECO:0000256" key="4">
    <source>
        <dbReference type="PROSITE-ProRule" id="PRU10099"/>
    </source>
</evidence>
<organism evidence="8 9">
    <name type="scientific">Pseudofrancisella aestuarii</name>
    <dbReference type="NCBI Taxonomy" id="2670347"/>
    <lineage>
        <taxon>Bacteria</taxon>
        <taxon>Pseudomonadati</taxon>
        <taxon>Pseudomonadota</taxon>
        <taxon>Gammaproteobacteria</taxon>
        <taxon>Thiotrichales</taxon>
        <taxon>Francisellaceae</taxon>
        <taxon>Pseudofrancisella</taxon>
    </lineage>
</organism>
<gene>
    <name evidence="8" type="primary">ansA</name>
    <name evidence="8" type="ORF">ACFPDQ_02050</name>
</gene>
<reference evidence="9" key="1">
    <citation type="journal article" date="2019" name="Int. J. Syst. Evol. Microbiol.">
        <title>The Global Catalogue of Microorganisms (GCM) 10K type strain sequencing project: providing services to taxonomists for standard genome sequencing and annotation.</title>
        <authorList>
            <consortium name="The Broad Institute Genomics Platform"/>
            <consortium name="The Broad Institute Genome Sequencing Center for Infectious Disease"/>
            <person name="Wu L."/>
            <person name="Ma J."/>
        </authorList>
    </citation>
    <scope>NUCLEOTIDE SEQUENCE [LARGE SCALE GENOMIC DNA]</scope>
    <source>
        <strain evidence="9">CGMCC 1.13718</strain>
    </source>
</reference>
<dbReference type="PROSITE" id="PS51732">
    <property type="entry name" value="ASN_GLN_ASE_3"/>
    <property type="match status" value="1"/>
</dbReference>
<evidence type="ECO:0000313" key="8">
    <source>
        <dbReference type="EMBL" id="MFC4891832.1"/>
    </source>
</evidence>
<feature type="domain" description="L-asparaginase N-terminal" evidence="6">
    <location>
        <begin position="8"/>
        <end position="195"/>
    </location>
</feature>
<name>A0ABV9TAP6_9GAMM</name>
<keyword evidence="3" id="KW-0378">Hydrolase</keyword>
<evidence type="ECO:0000256" key="2">
    <source>
        <dbReference type="ARBA" id="ARBA00012920"/>
    </source>
</evidence>
<dbReference type="PANTHER" id="PTHR11707">
    <property type="entry name" value="L-ASPARAGINASE"/>
    <property type="match status" value="1"/>
</dbReference>
<proteinExistence type="inferred from homology"/>
<sequence>MENYSHKKILVLYTGGTIGMVSTDRGYDVEEGYLTKTIDGIRNFYDYNMPQFVIKEYPVLIDSSNIKPKNWITLVSDIIKYYNDYDGFVILHGTDTLSYTASVLSFMLGEIQKPVIVTGSQIPISQIRSDATFNILNSLIFACSDKIKEVCVYFNHKLRRGNRTTKADATGFDAFLSPNYPSLAYVGIDLNLKEKRLWTRQPDSTIASLERNIEIPKIAMLSIFPGMEYDILETILEPPLQGLILKTYGAGNMANDPSVHKILAKANDRGIVIVNCTQCMYGSVKMNAYKTSNGLVDAGVVSGYDMTDEAALGKLFYLLTQKNITQKEIKEAFNISLQGEVTIPKGI</sequence>
<comment type="similarity">
    <text evidence="1">Belongs to the asparaginase 1 family.</text>
</comment>
<dbReference type="PROSITE" id="PS00917">
    <property type="entry name" value="ASN_GLN_ASE_2"/>
    <property type="match status" value="1"/>
</dbReference>
<feature type="domain" description="Asparaginase/glutaminase C-terminal" evidence="7">
    <location>
        <begin position="217"/>
        <end position="333"/>
    </location>
</feature>
<dbReference type="CDD" id="cd08963">
    <property type="entry name" value="L-asparaginase_I"/>
    <property type="match status" value="1"/>
</dbReference>
<dbReference type="PIRSF" id="PIRSF500176">
    <property type="entry name" value="L_ASNase"/>
    <property type="match status" value="1"/>
</dbReference>
<comment type="caution">
    <text evidence="8">The sequence shown here is derived from an EMBL/GenBank/DDBJ whole genome shotgun (WGS) entry which is preliminary data.</text>
</comment>
<dbReference type="SUPFAM" id="SSF53774">
    <property type="entry name" value="Glutaminase/Asparaginase"/>
    <property type="match status" value="1"/>
</dbReference>
<dbReference type="RefSeq" id="WP_119330440.1">
    <property type="nucleotide sequence ID" value="NZ_JBHSJH010000001.1"/>
</dbReference>
<dbReference type="InterPro" id="IPR020827">
    <property type="entry name" value="Asparaginase/glutaminase_AS1"/>
</dbReference>
<dbReference type="Pfam" id="PF17763">
    <property type="entry name" value="Asparaginase_C"/>
    <property type="match status" value="1"/>
</dbReference>
<dbReference type="Proteomes" id="UP001595926">
    <property type="component" value="Unassembled WGS sequence"/>
</dbReference>
<dbReference type="PRINTS" id="PR00139">
    <property type="entry name" value="ASNGLNASE"/>
</dbReference>
<dbReference type="InterPro" id="IPR006033">
    <property type="entry name" value="AsnA_fam"/>
</dbReference>
<evidence type="ECO:0000313" key="9">
    <source>
        <dbReference type="Proteomes" id="UP001595926"/>
    </source>
</evidence>
<dbReference type="InterPro" id="IPR006034">
    <property type="entry name" value="Asparaginase/glutaminase-like"/>
</dbReference>
<dbReference type="Pfam" id="PF00710">
    <property type="entry name" value="Asparaginase"/>
    <property type="match status" value="1"/>
</dbReference>
<dbReference type="InterPro" id="IPR037152">
    <property type="entry name" value="L-asparaginase_N_sf"/>
</dbReference>
<evidence type="ECO:0000256" key="5">
    <source>
        <dbReference type="PROSITE-ProRule" id="PRU10100"/>
    </source>
</evidence>
<dbReference type="EC" id="3.5.1.1" evidence="2"/>
<dbReference type="Gene3D" id="3.40.50.40">
    <property type="match status" value="1"/>
</dbReference>
<dbReference type="EMBL" id="JBHSJH010000001">
    <property type="protein sequence ID" value="MFC4891832.1"/>
    <property type="molecule type" value="Genomic_DNA"/>
</dbReference>
<dbReference type="InterPro" id="IPR027475">
    <property type="entry name" value="Asparaginase/glutaminase_AS2"/>
</dbReference>
<evidence type="ECO:0000256" key="1">
    <source>
        <dbReference type="ARBA" id="ARBA00010518"/>
    </source>
</evidence>
<dbReference type="NCBIfam" id="NF006998">
    <property type="entry name" value="PRK09461.1"/>
    <property type="match status" value="1"/>
</dbReference>
<feature type="active site" evidence="5">
    <location>
        <position position="94"/>
    </location>
</feature>
<dbReference type="InterPro" id="IPR036152">
    <property type="entry name" value="Asp/glu_Ase-like_sf"/>
</dbReference>
<dbReference type="InterPro" id="IPR027473">
    <property type="entry name" value="L-asparaginase_C"/>
</dbReference>
<evidence type="ECO:0000256" key="3">
    <source>
        <dbReference type="ARBA" id="ARBA00022801"/>
    </source>
</evidence>